<gene>
    <name evidence="3" type="ORF">V6590_06065</name>
</gene>
<organism evidence="3 4">
    <name type="scientific">Gemmobacter denitrificans</name>
    <dbReference type="NCBI Taxonomy" id="3123040"/>
    <lineage>
        <taxon>Bacteria</taxon>
        <taxon>Pseudomonadati</taxon>
        <taxon>Pseudomonadota</taxon>
        <taxon>Alphaproteobacteria</taxon>
        <taxon>Rhodobacterales</taxon>
        <taxon>Paracoccaceae</taxon>
        <taxon>Gemmobacter</taxon>
    </lineage>
</organism>
<dbReference type="SUPFAM" id="SSF51445">
    <property type="entry name" value="(Trans)glycosidases"/>
    <property type="match status" value="1"/>
</dbReference>
<evidence type="ECO:0000313" key="4">
    <source>
        <dbReference type="Proteomes" id="UP001431963"/>
    </source>
</evidence>
<dbReference type="Gene3D" id="3.20.20.80">
    <property type="entry name" value="Glycosidases"/>
    <property type="match status" value="1"/>
</dbReference>
<evidence type="ECO:0000313" key="3">
    <source>
        <dbReference type="EMBL" id="MEH7827704.1"/>
    </source>
</evidence>
<name>A0ABU8BSN5_9RHOB</name>
<dbReference type="Gene3D" id="2.150.10.10">
    <property type="entry name" value="Serralysin-like metalloprotease, C-terminal"/>
    <property type="match status" value="4"/>
</dbReference>
<evidence type="ECO:0000256" key="1">
    <source>
        <dbReference type="ARBA" id="ARBA00004613"/>
    </source>
</evidence>
<protein>
    <submittedName>
        <fullName evidence="3">Calcium-binding protein</fullName>
    </submittedName>
</protein>
<accession>A0ABU8BSN5</accession>
<reference evidence="3" key="1">
    <citation type="submission" date="2024-02" db="EMBL/GenBank/DDBJ databases">
        <title>Genome sequences of strain Gemmobacter sp. JM10B15.</title>
        <authorList>
            <person name="Zhang M."/>
        </authorList>
    </citation>
    <scope>NUCLEOTIDE SEQUENCE</scope>
    <source>
        <strain evidence="3">JM10B15</strain>
    </source>
</reference>
<dbReference type="PROSITE" id="PS00330">
    <property type="entry name" value="HEMOLYSIN_CALCIUM"/>
    <property type="match status" value="2"/>
</dbReference>
<dbReference type="InterPro" id="IPR018511">
    <property type="entry name" value="Hemolysin-typ_Ca-bd_CS"/>
</dbReference>
<dbReference type="InterPro" id="IPR001343">
    <property type="entry name" value="Hemolysn_Ca-bd"/>
</dbReference>
<dbReference type="RefSeq" id="WP_335420963.1">
    <property type="nucleotide sequence ID" value="NZ_JBALHR010000003.1"/>
</dbReference>
<keyword evidence="2" id="KW-0964">Secreted</keyword>
<dbReference type="EMBL" id="JBALHR010000003">
    <property type="protein sequence ID" value="MEH7827704.1"/>
    <property type="molecule type" value="Genomic_DNA"/>
</dbReference>
<keyword evidence="4" id="KW-1185">Reference proteome</keyword>
<dbReference type="PRINTS" id="PR00313">
    <property type="entry name" value="CABNDNGRPT"/>
</dbReference>
<dbReference type="SUPFAM" id="SSF51120">
    <property type="entry name" value="beta-Roll"/>
    <property type="match status" value="3"/>
</dbReference>
<dbReference type="PANTHER" id="PTHR38340">
    <property type="entry name" value="S-LAYER PROTEIN"/>
    <property type="match status" value="1"/>
</dbReference>
<comment type="caution">
    <text evidence="3">The sequence shown here is derived from an EMBL/GenBank/DDBJ whole genome shotgun (WGS) entry which is preliminary data.</text>
</comment>
<dbReference type="InterPro" id="IPR050557">
    <property type="entry name" value="RTX_toxin/Mannuronan_C5-epim"/>
</dbReference>
<dbReference type="InterPro" id="IPR011049">
    <property type="entry name" value="Serralysin-like_metalloprot_C"/>
</dbReference>
<dbReference type="Proteomes" id="UP001431963">
    <property type="component" value="Unassembled WGS sequence"/>
</dbReference>
<sequence length="751" mass="78495">MPIGSTTSGVNMVNVTFTDANGSDSYNFAWQSTSQMIPMGINGDPAVQLERLKATLPHVNNLRLLFNEYSFNADGSLHAEYESFLAAATAEGYDITFVYAGGDAQNIGLNGWVKNAGTDIIPTGDDQGKPGKFWPGLTNAQAWSQLQAQFQDTRGAWVKMMNWLDDHPATKSAVYGFDLMNEAAGYKHSISKNGTGGGYDLASFVKLYADHNIALSNLIQGRADGKILVGGWGYNGDFETLDTTLVNGVSALDYIRAGIGGDLVWSAHLYPGWAGTDAAEDPVALAALLNTHFAPLSGDDVIVTETNAGGEVDDPAALDDVVDLFVASYEWFADNGIGIGWFPFNSTGGSSFIWFEGSGLQVRHQHSLAHAMNAYSLDENPAQHAGNQSITASTIAVKLRNETYQTTGTAPEPTFDTSGRIGWGFGYAGNDTLTGTDTSNDFLYGGTGSDSLRGLGSDDFLFGQEGNDTLTGTGNDYLFGGRGNDRLISTGAADVMRGGLGNDTYVIDSSSDKIREFANGGTDTLQTANLTSQSLANLTTVEYLTYTGSAAFTGTGNGAANRIASGAGNDTLSGAAGNDTLQGGAGGDRLDGGSGSDWASYASATEAVNADLIAGRSALRGDALGDTYVSIENLLGGTGHDTLRGNDNANQLSGGAGDDRFWARGGNDTLTGGAGADVFNFERGYAADRIQDFQNDVDSITFSKMGFTSVAQAMGFASQSGANVVFSFGNGDSLTVVNTTLAALQNDILLA</sequence>
<comment type="subcellular location">
    <subcellularLocation>
        <location evidence="1">Secreted</location>
    </subcellularLocation>
</comment>
<dbReference type="Pfam" id="PF00353">
    <property type="entry name" value="HemolysinCabind"/>
    <property type="match status" value="4"/>
</dbReference>
<dbReference type="PANTHER" id="PTHR38340:SF1">
    <property type="entry name" value="S-LAYER PROTEIN"/>
    <property type="match status" value="1"/>
</dbReference>
<evidence type="ECO:0000256" key="2">
    <source>
        <dbReference type="ARBA" id="ARBA00022525"/>
    </source>
</evidence>
<dbReference type="InterPro" id="IPR017853">
    <property type="entry name" value="GH"/>
</dbReference>
<proteinExistence type="predicted"/>